<keyword evidence="2" id="KW-0521">NADP</keyword>
<accession>A0A2A4FZM7</accession>
<dbReference type="PRINTS" id="PR00081">
    <property type="entry name" value="GDHRDH"/>
</dbReference>
<keyword evidence="3" id="KW-0560">Oxidoreductase</keyword>
<proteinExistence type="inferred from homology"/>
<evidence type="ECO:0008006" key="7">
    <source>
        <dbReference type="Google" id="ProtNLM"/>
    </source>
</evidence>
<evidence type="ECO:0000256" key="2">
    <source>
        <dbReference type="ARBA" id="ARBA00022857"/>
    </source>
</evidence>
<dbReference type="PANTHER" id="PTHR43391">
    <property type="entry name" value="RETINOL DEHYDROGENASE-RELATED"/>
    <property type="match status" value="1"/>
</dbReference>
<dbReference type="InterPro" id="IPR002347">
    <property type="entry name" value="SDR_fam"/>
</dbReference>
<dbReference type="PANTHER" id="PTHR43391:SF14">
    <property type="entry name" value="DEHYDROGENASE_REDUCTASE SDR FAMILY PROTEIN 7-LIKE"/>
    <property type="match status" value="1"/>
</dbReference>
<protein>
    <recommendedName>
        <fullName evidence="7">NAD(P)-dependent oxidoreductase</fullName>
    </recommendedName>
</protein>
<reference evidence="5 6" key="1">
    <citation type="submission" date="2017-09" db="EMBL/GenBank/DDBJ databases">
        <title>The Catabolism of 3,6-Dichlorosalicylic acid is Initiated by the Cytochrome P450 Monooxygenase DsmABC in Rhizorhabdus dicambivorans Ndbn-20.</title>
        <authorList>
            <person name="Na L."/>
        </authorList>
    </citation>
    <scope>NUCLEOTIDE SEQUENCE [LARGE SCALE GENOMIC DNA]</scope>
    <source>
        <strain evidence="5 6">Ndbn-20m</strain>
    </source>
</reference>
<keyword evidence="6" id="KW-1185">Reference proteome</keyword>
<dbReference type="GO" id="GO:0016491">
    <property type="term" value="F:oxidoreductase activity"/>
    <property type="evidence" value="ECO:0007669"/>
    <property type="project" value="UniProtKB-KW"/>
</dbReference>
<comment type="similarity">
    <text evidence="1 4">Belongs to the short-chain dehydrogenases/reductases (SDR) family.</text>
</comment>
<dbReference type="SUPFAM" id="SSF51735">
    <property type="entry name" value="NAD(P)-binding Rossmann-fold domains"/>
    <property type="match status" value="1"/>
</dbReference>
<dbReference type="Proteomes" id="UP000218934">
    <property type="component" value="Unassembled WGS sequence"/>
</dbReference>
<name>A0A2A4FZM7_9SPHN</name>
<dbReference type="Pfam" id="PF00106">
    <property type="entry name" value="adh_short"/>
    <property type="match status" value="1"/>
</dbReference>
<dbReference type="EMBL" id="NWUF01000004">
    <property type="protein sequence ID" value="PCE43187.1"/>
    <property type="molecule type" value="Genomic_DNA"/>
</dbReference>
<evidence type="ECO:0000313" key="5">
    <source>
        <dbReference type="EMBL" id="PCE43187.1"/>
    </source>
</evidence>
<organism evidence="5 6">
    <name type="scientific">Rhizorhabdus dicambivorans</name>
    <dbReference type="NCBI Taxonomy" id="1850238"/>
    <lineage>
        <taxon>Bacteria</taxon>
        <taxon>Pseudomonadati</taxon>
        <taxon>Pseudomonadota</taxon>
        <taxon>Alphaproteobacteria</taxon>
        <taxon>Sphingomonadales</taxon>
        <taxon>Sphingomonadaceae</taxon>
        <taxon>Rhizorhabdus</taxon>
    </lineage>
</organism>
<dbReference type="KEGG" id="rdi:CMV14_00195"/>
<dbReference type="InterPro" id="IPR036291">
    <property type="entry name" value="NAD(P)-bd_dom_sf"/>
</dbReference>
<dbReference type="OrthoDB" id="7191281at2"/>
<evidence type="ECO:0000256" key="4">
    <source>
        <dbReference type="RuleBase" id="RU000363"/>
    </source>
</evidence>
<comment type="caution">
    <text evidence="5">The sequence shown here is derived from an EMBL/GenBank/DDBJ whole genome shotgun (WGS) entry which is preliminary data.</text>
</comment>
<evidence type="ECO:0000256" key="1">
    <source>
        <dbReference type="ARBA" id="ARBA00006484"/>
    </source>
</evidence>
<sequence length="296" mass="29878">MAAGEPPHRDAGGQDPAMSGAALAEGHVAVVTGGGSGIGRALAIRLAQLGMRIAVVDLKREAAEATVAALPHPARGRAFAADVADAGAMRRCAEAVSAAFGPVNLLCNNAGILRAGTAWTTSESDWALTLGINVRGVVNGLAAFVPGMIDAGKPARILNTASIGGLCPAPGVASYIASKYAVVGLTETLRDELAAGGHDHIGVSLLCPGGVATDIWQGANDAGRPSDRLARDVLQAMSAPRPDQASAEGIAGLAVEAMLAGRFWIVAAQPSLHGRIAERHRAISEAIGRDSPGLYG</sequence>
<evidence type="ECO:0000256" key="3">
    <source>
        <dbReference type="ARBA" id="ARBA00023002"/>
    </source>
</evidence>
<evidence type="ECO:0000313" key="6">
    <source>
        <dbReference type="Proteomes" id="UP000218934"/>
    </source>
</evidence>
<dbReference type="CDD" id="cd05233">
    <property type="entry name" value="SDR_c"/>
    <property type="match status" value="1"/>
</dbReference>
<gene>
    <name evidence="5" type="ORF">COO09_05230</name>
</gene>
<dbReference type="Gene3D" id="3.40.50.720">
    <property type="entry name" value="NAD(P)-binding Rossmann-like Domain"/>
    <property type="match status" value="1"/>
</dbReference>
<dbReference type="PRINTS" id="PR00080">
    <property type="entry name" value="SDRFAMILY"/>
</dbReference>
<dbReference type="AlphaFoldDB" id="A0A2A4FZM7"/>